<comment type="catalytic activity">
    <reaction evidence="1 4">
        <text>chorismate = isochorismate</text>
        <dbReference type="Rhea" id="RHEA:18985"/>
        <dbReference type="ChEBI" id="CHEBI:29748"/>
        <dbReference type="ChEBI" id="CHEBI:29780"/>
        <dbReference type="EC" id="5.4.4.2"/>
    </reaction>
</comment>
<keyword evidence="8" id="KW-1185">Reference proteome</keyword>
<comment type="function">
    <text evidence="4">Catalyzes the conversion of chorismate to isochorismate.</text>
</comment>
<dbReference type="NCBIfam" id="TIGR00543">
    <property type="entry name" value="isochor_syn"/>
    <property type="match status" value="1"/>
</dbReference>
<comment type="pathway">
    <text evidence="4">Quinol/quinone metabolism; 1,4-dihydroxy-2-naphthoate biosynthesis; 1,4-dihydroxy-2-naphthoate from chorismate: step 1/7.</text>
</comment>
<dbReference type="UniPathway" id="UPA01057">
    <property type="reaction ID" value="UER00163"/>
</dbReference>
<organism evidence="7 8">
    <name type="scientific">Rubrobacter xylanophilus</name>
    <dbReference type="NCBI Taxonomy" id="49319"/>
    <lineage>
        <taxon>Bacteria</taxon>
        <taxon>Bacillati</taxon>
        <taxon>Actinomycetota</taxon>
        <taxon>Rubrobacteria</taxon>
        <taxon>Rubrobacterales</taxon>
        <taxon>Rubrobacteraceae</taxon>
        <taxon>Rubrobacter</taxon>
    </lineage>
</organism>
<accession>A0A510HJK9</accession>
<feature type="active site" description="Proton donor" evidence="4">
    <location>
        <position position="267"/>
    </location>
</feature>
<dbReference type="PRINTS" id="PR00095">
    <property type="entry name" value="ANTSNTHASEI"/>
</dbReference>
<dbReference type="InterPro" id="IPR019999">
    <property type="entry name" value="Anth_synth_I-like"/>
</dbReference>
<keyword evidence="4" id="KW-0460">Magnesium</keyword>
<feature type="region of interest" description="Disordered" evidence="5">
    <location>
        <begin position="274"/>
        <end position="298"/>
    </location>
</feature>
<proteinExistence type="inferred from homology"/>
<evidence type="ECO:0000259" key="6">
    <source>
        <dbReference type="Pfam" id="PF00425"/>
    </source>
</evidence>
<dbReference type="GO" id="GO:0000287">
    <property type="term" value="F:magnesium ion binding"/>
    <property type="evidence" value="ECO:0007669"/>
    <property type="project" value="UniProtKB-UniRule"/>
</dbReference>
<sequence>MLRREARPGNARWRLAGEVSRALSGVRLEEGGAEERVVRLSVPVGEVDPLLWLAAQRPGCRMYWSARGGGFEVAAAGEADVLAGGPGEYPAALRKRQGLLLAGDGGTRYYGGARFDAARESDSGWAPFGAYRFVLPRFELRVREEMRELACNLVLPRDVGRQDEILAWLEALPFPSEEVGPSAFPAPLRRLDTPRLSGWRSGVGRALGAFREGRMGKVVLARRVDFDFEGPLDAPALARALRDVTPGCFHFYLEPEEGVAFLGASPERLYRREGRSVTSEAVAGTRPRGGSEADDRALGGELLGSEKDREEHAYVLRSIREELGSLCESLRVDGDVSEMRLATRRHLVARLRGILHPGVTDADLLEALHPTPAVGGYPREAALAEIRSSEPFDRGWYAGPVGWIGAGGAEFAVGIRSGLVRGSRLALFSGAGIVRGSDPEEEWAEIEQKISDFAGILGLEGRDASG</sequence>
<dbReference type="InterPro" id="IPR005801">
    <property type="entry name" value="ADC_synthase"/>
</dbReference>
<dbReference type="EMBL" id="AP019791">
    <property type="protein sequence ID" value="BBL80190.1"/>
    <property type="molecule type" value="Genomic_DNA"/>
</dbReference>
<dbReference type="InterPro" id="IPR015890">
    <property type="entry name" value="Chorismate_C"/>
</dbReference>
<dbReference type="Pfam" id="PF00425">
    <property type="entry name" value="Chorismate_bind"/>
    <property type="match status" value="1"/>
</dbReference>
<feature type="active site" description="Proton acceptor" evidence="4">
    <location>
        <position position="217"/>
    </location>
</feature>
<evidence type="ECO:0000256" key="5">
    <source>
        <dbReference type="SAM" id="MobiDB-lite"/>
    </source>
</evidence>
<evidence type="ECO:0000256" key="2">
    <source>
        <dbReference type="ARBA" id="ARBA00005297"/>
    </source>
</evidence>
<gene>
    <name evidence="4" type="primary">menF</name>
    <name evidence="7" type="ORF">RxyAA322_20440</name>
</gene>
<dbReference type="SUPFAM" id="SSF56322">
    <property type="entry name" value="ADC synthase"/>
    <property type="match status" value="1"/>
</dbReference>
<evidence type="ECO:0000313" key="7">
    <source>
        <dbReference type="EMBL" id="BBL80190.1"/>
    </source>
</evidence>
<comment type="similarity">
    <text evidence="2 4">Belongs to the isochorismate synthase family.</text>
</comment>
<dbReference type="AlphaFoldDB" id="A0A510HJK9"/>
<dbReference type="HAMAP" id="MF_01935">
    <property type="entry name" value="MenF"/>
    <property type="match status" value="1"/>
</dbReference>
<comment type="pathway">
    <text evidence="4">Quinol/quinone metabolism; menaquinone biosynthesis.</text>
</comment>
<reference evidence="7" key="1">
    <citation type="journal article" date="2019" name="Microbiol. Resour. Announc.">
        <title>Complete Genome Sequence of Rubrobacter xylanophilus Strain AA3-22, Isolated from Arima Onsen in Japan.</title>
        <authorList>
            <person name="Tomariguchi N."/>
            <person name="Miyazaki K."/>
        </authorList>
    </citation>
    <scope>NUCLEOTIDE SEQUENCE [LARGE SCALE GENOMIC DNA]</scope>
    <source>
        <strain evidence="7">AA3-22</strain>
    </source>
</reference>
<keyword evidence="3 4" id="KW-0413">Isomerase</keyword>
<dbReference type="PANTHER" id="PTHR42839:SF2">
    <property type="entry name" value="ISOCHORISMATE SYNTHASE ENTC"/>
    <property type="match status" value="1"/>
</dbReference>
<dbReference type="Proteomes" id="UP000318065">
    <property type="component" value="Chromosome"/>
</dbReference>
<protein>
    <recommendedName>
        <fullName evidence="4">Isochorismate synthase MenF</fullName>
        <ecNumber evidence="4">5.4.4.2</ecNumber>
    </recommendedName>
    <alternativeName>
        <fullName evidence="4">Isochorismate mutase</fullName>
    </alternativeName>
</protein>
<feature type="binding site" evidence="4">
    <location>
        <position position="311"/>
    </location>
    <ligand>
        <name>Mg(2+)</name>
        <dbReference type="ChEBI" id="CHEBI:18420"/>
    </ligand>
</feature>
<evidence type="ECO:0000256" key="1">
    <source>
        <dbReference type="ARBA" id="ARBA00000799"/>
    </source>
</evidence>
<feature type="compositionally biased region" description="Basic and acidic residues" evidence="5">
    <location>
        <begin position="289"/>
        <end position="298"/>
    </location>
</feature>
<dbReference type="InterPro" id="IPR004561">
    <property type="entry name" value="IsoChor_synthase"/>
</dbReference>
<comment type="cofactor">
    <cofactor evidence="4">
        <name>Mg(2+)</name>
        <dbReference type="ChEBI" id="CHEBI:18420"/>
    </cofactor>
</comment>
<feature type="domain" description="Chorismate-utilising enzyme C-terminal" evidence="6">
    <location>
        <begin position="198"/>
        <end position="449"/>
    </location>
</feature>
<feature type="binding site" evidence="4">
    <location>
        <position position="445"/>
    </location>
    <ligand>
        <name>Mg(2+)</name>
        <dbReference type="ChEBI" id="CHEBI:18420"/>
    </ligand>
</feature>
<dbReference type="PANTHER" id="PTHR42839">
    <property type="entry name" value="ISOCHORISMATE SYNTHASE ENTC"/>
    <property type="match status" value="1"/>
</dbReference>
<keyword evidence="4" id="KW-0474">Menaquinone biosynthesis</keyword>
<dbReference type="GO" id="GO:0008909">
    <property type="term" value="F:isochorismate synthase activity"/>
    <property type="evidence" value="ECO:0007669"/>
    <property type="project" value="UniProtKB-UniRule"/>
</dbReference>
<dbReference type="InterPro" id="IPR034681">
    <property type="entry name" value="MenF"/>
</dbReference>
<dbReference type="EC" id="5.4.4.2" evidence="4"/>
<name>A0A510HJK9_9ACTN</name>
<evidence type="ECO:0000256" key="3">
    <source>
        <dbReference type="ARBA" id="ARBA00023235"/>
    </source>
</evidence>
<dbReference type="GO" id="GO:0009234">
    <property type="term" value="P:menaquinone biosynthetic process"/>
    <property type="evidence" value="ECO:0007669"/>
    <property type="project" value="UniProtKB-UniRule"/>
</dbReference>
<evidence type="ECO:0000313" key="8">
    <source>
        <dbReference type="Proteomes" id="UP000318065"/>
    </source>
</evidence>
<dbReference type="UniPathway" id="UPA00079"/>
<keyword evidence="4" id="KW-0479">Metal-binding</keyword>
<dbReference type="Gene3D" id="3.60.120.10">
    <property type="entry name" value="Anthranilate synthase"/>
    <property type="match status" value="1"/>
</dbReference>
<evidence type="ECO:0000256" key="4">
    <source>
        <dbReference type="HAMAP-Rule" id="MF_01935"/>
    </source>
</evidence>